<proteinExistence type="predicted"/>
<organism evidence="1 2">
    <name type="scientific">Clonorchis sinensis</name>
    <name type="common">Chinese liver fluke</name>
    <dbReference type="NCBI Taxonomy" id="79923"/>
    <lineage>
        <taxon>Eukaryota</taxon>
        <taxon>Metazoa</taxon>
        <taxon>Spiralia</taxon>
        <taxon>Lophotrochozoa</taxon>
        <taxon>Platyhelminthes</taxon>
        <taxon>Trematoda</taxon>
        <taxon>Digenea</taxon>
        <taxon>Opisthorchiida</taxon>
        <taxon>Opisthorchiata</taxon>
        <taxon>Opisthorchiidae</taxon>
        <taxon>Clonorchis</taxon>
    </lineage>
</organism>
<name>G7YB01_CLOSI</name>
<keyword evidence="2" id="KW-1185">Reference proteome</keyword>
<dbReference type="Proteomes" id="UP000008909">
    <property type="component" value="Unassembled WGS sequence"/>
</dbReference>
<reference evidence="1" key="1">
    <citation type="journal article" date="2011" name="Genome Biol.">
        <title>The draft genome of the carcinogenic human liver fluke Clonorchis sinensis.</title>
        <authorList>
            <person name="Wang X."/>
            <person name="Chen W."/>
            <person name="Huang Y."/>
            <person name="Sun J."/>
            <person name="Men J."/>
            <person name="Liu H."/>
            <person name="Luo F."/>
            <person name="Guo L."/>
            <person name="Lv X."/>
            <person name="Deng C."/>
            <person name="Zhou C."/>
            <person name="Fan Y."/>
            <person name="Li X."/>
            <person name="Huang L."/>
            <person name="Hu Y."/>
            <person name="Liang C."/>
            <person name="Hu X."/>
            <person name="Xu J."/>
            <person name="Yu X."/>
        </authorList>
    </citation>
    <scope>NUCLEOTIDE SEQUENCE [LARGE SCALE GENOMIC DNA]</scope>
    <source>
        <strain evidence="1">Henan</strain>
    </source>
</reference>
<accession>G7YB01</accession>
<gene>
    <name evidence="1" type="ORF">CLF_104107</name>
</gene>
<dbReference type="AlphaFoldDB" id="G7YB01"/>
<evidence type="ECO:0000313" key="1">
    <source>
        <dbReference type="EMBL" id="GAA50135.1"/>
    </source>
</evidence>
<dbReference type="EMBL" id="DF143016">
    <property type="protein sequence ID" value="GAA50135.1"/>
    <property type="molecule type" value="Genomic_DNA"/>
</dbReference>
<evidence type="ECO:0000313" key="2">
    <source>
        <dbReference type="Proteomes" id="UP000008909"/>
    </source>
</evidence>
<protein>
    <submittedName>
        <fullName evidence="1">Uncharacterized protein</fullName>
    </submittedName>
</protein>
<dbReference type="PROSITE" id="PS51257">
    <property type="entry name" value="PROKAR_LIPOPROTEIN"/>
    <property type="match status" value="1"/>
</dbReference>
<sequence>MPVNRQSAHQQQGSALNFNIVVFGCKESDHCISRLDLKVSGHTAVKSVKKTTQFLRKKYVSASVNYTTGLNTRIEAAQTVRGKFSVTDVNSCEPQDSASKLLTVQSNPQLSAQLPAANKLQLQNVGMTVSYIPSKLLIALVLSEYRITSTEPFPFVESDSRKSPFYFEISNDIL</sequence>
<reference key="2">
    <citation type="submission" date="2011-10" db="EMBL/GenBank/DDBJ databases">
        <title>The genome and transcriptome sequence of Clonorchis sinensis provide insights into the carcinogenic liver fluke.</title>
        <authorList>
            <person name="Wang X."/>
            <person name="Huang Y."/>
            <person name="Chen W."/>
            <person name="Liu H."/>
            <person name="Guo L."/>
            <person name="Chen Y."/>
            <person name="Luo F."/>
            <person name="Zhou W."/>
            <person name="Sun J."/>
            <person name="Mao Q."/>
            <person name="Liang P."/>
            <person name="Zhou C."/>
            <person name="Tian Y."/>
            <person name="Men J."/>
            <person name="Lv X."/>
            <person name="Huang L."/>
            <person name="Zhou J."/>
            <person name="Hu Y."/>
            <person name="Li R."/>
            <person name="Zhang F."/>
            <person name="Lei H."/>
            <person name="Li X."/>
            <person name="Hu X."/>
            <person name="Liang C."/>
            <person name="Xu J."/>
            <person name="Wu Z."/>
            <person name="Yu X."/>
        </authorList>
    </citation>
    <scope>NUCLEOTIDE SEQUENCE</scope>
    <source>
        <strain>Henan</strain>
    </source>
</reference>